<dbReference type="Pfam" id="PF09588">
    <property type="entry name" value="YqaJ"/>
    <property type="match status" value="1"/>
</dbReference>
<organism evidence="2 3">
    <name type="scientific">Metamycoplasma phocicerebrale</name>
    <dbReference type="NCBI Taxonomy" id="142649"/>
    <lineage>
        <taxon>Bacteria</taxon>
        <taxon>Bacillati</taxon>
        <taxon>Mycoplasmatota</taxon>
        <taxon>Mycoplasmoidales</taxon>
        <taxon>Metamycoplasmataceae</taxon>
        <taxon>Metamycoplasma</taxon>
    </lineage>
</organism>
<dbReference type="SUPFAM" id="SSF52980">
    <property type="entry name" value="Restriction endonuclease-like"/>
    <property type="match status" value="1"/>
</dbReference>
<dbReference type="InterPro" id="IPR019080">
    <property type="entry name" value="YqaJ_viral_recombinase"/>
</dbReference>
<dbReference type="NCBIfam" id="NF045870">
    <property type="entry name" value="MAGa7180_fam_nucl"/>
    <property type="match status" value="1"/>
</dbReference>
<evidence type="ECO:0000313" key="3">
    <source>
        <dbReference type="Proteomes" id="UP000256585"/>
    </source>
</evidence>
<dbReference type="AlphaFoldDB" id="A0A3Q9VA58"/>
<sequence length="284" mass="33456">MNDQKEIKIPSRYLYNGKHYFLDDENKVVKLEENYHKKLLAHKPGAFGAFRKITGSALGDVLELTKFNSQFSAFARISGFALPVLDKKYVNAGVKIEPKILEKLENKFNFKIKRFDAKEYNYDYFKENDLFGGLPDGYLESENLVIEIKTAGAKKFDSWNNEGISPSYIKQAQLYSYLIGAKRFTIVACFLEEDDYNNPEWVDVNKRILKNWFFNVNEKQVEDDMETCRKWYEHYTKTGISPKWNDMIDGDLIKYLRCHDSKEWEELYLEWVKVGKAVPDYEEK</sequence>
<feature type="domain" description="YqaJ viral recombinase" evidence="1">
    <location>
        <begin position="52"/>
        <end position="175"/>
    </location>
</feature>
<accession>A0A3Q9VA58</accession>
<dbReference type="InterPro" id="IPR011335">
    <property type="entry name" value="Restrct_endonuc-II-like"/>
</dbReference>
<reference evidence="2" key="1">
    <citation type="submission" date="2019-03" db="EMBL/GenBank/DDBJ databases">
        <title>Draft Sequence and Annotation of the Mycoplasma phocicerebrale Strain 1049T Genome.</title>
        <authorList>
            <person name="Frasca S.Jr."/>
            <person name="Kutish G.F."/>
            <person name="Castellanos Gell J."/>
            <person name="Michaels D.L."/>
            <person name="Brown D.R."/>
        </authorList>
    </citation>
    <scope>NUCLEOTIDE SEQUENCE</scope>
    <source>
        <strain evidence="2">1049</strain>
    </source>
</reference>
<dbReference type="KEGG" id="mphc:DMC14_001595"/>
<keyword evidence="3" id="KW-1185">Reference proteome</keyword>
<proteinExistence type="predicted"/>
<evidence type="ECO:0000313" key="2">
    <source>
        <dbReference type="EMBL" id="AZZ65479.1"/>
    </source>
</evidence>
<dbReference type="OrthoDB" id="403948at2"/>
<protein>
    <recommendedName>
        <fullName evidence="1">YqaJ viral recombinase domain-containing protein</fullName>
    </recommendedName>
</protein>
<dbReference type="EMBL" id="CP033058">
    <property type="protein sequence ID" value="AZZ65479.1"/>
    <property type="molecule type" value="Genomic_DNA"/>
</dbReference>
<dbReference type="RefSeq" id="WP_116171691.1">
    <property type="nucleotide sequence ID" value="NZ_CP033058.2"/>
</dbReference>
<gene>
    <name evidence="2" type="ORF">DMC14_001595</name>
</gene>
<name>A0A3Q9VA58_9BACT</name>
<evidence type="ECO:0000259" key="1">
    <source>
        <dbReference type="Pfam" id="PF09588"/>
    </source>
</evidence>
<dbReference type="Gene3D" id="3.90.320.10">
    <property type="match status" value="1"/>
</dbReference>
<dbReference type="InterPro" id="IPR011604">
    <property type="entry name" value="PDDEXK-like_dom_sf"/>
</dbReference>
<dbReference type="Proteomes" id="UP000256585">
    <property type="component" value="Chromosome"/>
</dbReference>